<reference evidence="2 3" key="1">
    <citation type="submission" date="2023-10" db="EMBL/GenBank/DDBJ databases">
        <title>Draft genome sequence of Xylaria bambusicola isolate GMP-LS, the root and basal stem rot pathogen of sugarcane in Indonesia.</title>
        <authorList>
            <person name="Selvaraj P."/>
            <person name="Muralishankar V."/>
            <person name="Muruganantham S."/>
            <person name="Sp S."/>
            <person name="Haryani S."/>
            <person name="Lau K.J.X."/>
            <person name="Naqvi N.I."/>
        </authorList>
    </citation>
    <scope>NUCLEOTIDE SEQUENCE [LARGE SCALE GENOMIC DNA]</scope>
    <source>
        <strain evidence="2">GMP-LS</strain>
    </source>
</reference>
<feature type="region of interest" description="Disordered" evidence="1">
    <location>
        <begin position="82"/>
        <end position="122"/>
    </location>
</feature>
<evidence type="ECO:0000256" key="1">
    <source>
        <dbReference type="SAM" id="MobiDB-lite"/>
    </source>
</evidence>
<organism evidence="2 3">
    <name type="scientific">Xylaria bambusicola</name>
    <dbReference type="NCBI Taxonomy" id="326684"/>
    <lineage>
        <taxon>Eukaryota</taxon>
        <taxon>Fungi</taxon>
        <taxon>Dikarya</taxon>
        <taxon>Ascomycota</taxon>
        <taxon>Pezizomycotina</taxon>
        <taxon>Sordariomycetes</taxon>
        <taxon>Xylariomycetidae</taxon>
        <taxon>Xylariales</taxon>
        <taxon>Xylariaceae</taxon>
        <taxon>Xylaria</taxon>
    </lineage>
</organism>
<sequence length="122" mass="12971">MKDEIEMSFIPASRSEPTEKDTVPETDEPTGNEMSEPSMVGKEEALLSAAISTGETSSMSDGYSLIKTSSITEELELMVPSMTPSIGEDGMSEPSVIHEAETSSAPSVVAEGTSSMVEEQEF</sequence>
<dbReference type="EMBL" id="JAWHQM010000035">
    <property type="protein sequence ID" value="KAK5633804.1"/>
    <property type="molecule type" value="Genomic_DNA"/>
</dbReference>
<feature type="region of interest" description="Disordered" evidence="1">
    <location>
        <begin position="1"/>
        <end position="39"/>
    </location>
</feature>
<name>A0AAN7UTN7_9PEZI</name>
<accession>A0AAN7UTN7</accession>
<protein>
    <submittedName>
        <fullName evidence="2">Uncharacterized protein</fullName>
    </submittedName>
</protein>
<proteinExistence type="predicted"/>
<evidence type="ECO:0000313" key="2">
    <source>
        <dbReference type="EMBL" id="KAK5633804.1"/>
    </source>
</evidence>
<comment type="caution">
    <text evidence="2">The sequence shown here is derived from an EMBL/GenBank/DDBJ whole genome shotgun (WGS) entry which is preliminary data.</text>
</comment>
<gene>
    <name evidence="2" type="ORF">RRF57_009518</name>
</gene>
<keyword evidence="3" id="KW-1185">Reference proteome</keyword>
<evidence type="ECO:0000313" key="3">
    <source>
        <dbReference type="Proteomes" id="UP001305414"/>
    </source>
</evidence>
<dbReference type="Proteomes" id="UP001305414">
    <property type="component" value="Unassembled WGS sequence"/>
</dbReference>
<feature type="compositionally biased region" description="Polar residues" evidence="1">
    <location>
        <begin position="102"/>
        <end position="122"/>
    </location>
</feature>
<dbReference type="AlphaFoldDB" id="A0AAN7UTN7"/>